<accession>A0AAD6YYV3</accession>
<feature type="compositionally biased region" description="Polar residues" evidence="1">
    <location>
        <begin position="205"/>
        <end position="219"/>
    </location>
</feature>
<feature type="region of interest" description="Disordered" evidence="1">
    <location>
        <begin position="202"/>
        <end position="224"/>
    </location>
</feature>
<dbReference type="AlphaFoldDB" id="A0AAD6YYV3"/>
<gene>
    <name evidence="2" type="ORF">DFH08DRAFT_827073</name>
</gene>
<organism evidence="2 3">
    <name type="scientific">Mycena albidolilacea</name>
    <dbReference type="NCBI Taxonomy" id="1033008"/>
    <lineage>
        <taxon>Eukaryota</taxon>
        <taxon>Fungi</taxon>
        <taxon>Dikarya</taxon>
        <taxon>Basidiomycota</taxon>
        <taxon>Agaricomycotina</taxon>
        <taxon>Agaricomycetes</taxon>
        <taxon>Agaricomycetidae</taxon>
        <taxon>Agaricales</taxon>
        <taxon>Marasmiineae</taxon>
        <taxon>Mycenaceae</taxon>
        <taxon>Mycena</taxon>
    </lineage>
</organism>
<sequence length="252" mass="27926">MKIMSSFPSLAPSFLAGSFLCAASDPHLGPGSQGLDTNIRKNKKMDVCEATTDGETSEMTASQKKRDAAAIHYRKNAEVIREKRRIQMAEKRITDKWLYSSAAIKARRRKSDKPRNKSAKKILTRASTFSEDTSAGTAKNLNMLTDAEREASETLTSMRQAGAKVVIQELPFHKSSRQVFLSQSGRDSLPLDMMIIHSHRRRNRNTNWGRDTLTADQHSSPPPDTTVCNAVTVTLGNIEFESRPTATAAELS</sequence>
<evidence type="ECO:0000313" key="3">
    <source>
        <dbReference type="Proteomes" id="UP001218218"/>
    </source>
</evidence>
<evidence type="ECO:0000256" key="1">
    <source>
        <dbReference type="SAM" id="MobiDB-lite"/>
    </source>
</evidence>
<dbReference type="Proteomes" id="UP001218218">
    <property type="component" value="Unassembled WGS sequence"/>
</dbReference>
<comment type="caution">
    <text evidence="2">The sequence shown here is derived from an EMBL/GenBank/DDBJ whole genome shotgun (WGS) entry which is preliminary data.</text>
</comment>
<evidence type="ECO:0000313" key="2">
    <source>
        <dbReference type="EMBL" id="KAJ7301969.1"/>
    </source>
</evidence>
<keyword evidence="3" id="KW-1185">Reference proteome</keyword>
<reference evidence="2" key="1">
    <citation type="submission" date="2023-03" db="EMBL/GenBank/DDBJ databases">
        <title>Massive genome expansion in bonnet fungi (Mycena s.s.) driven by repeated elements and novel gene families across ecological guilds.</title>
        <authorList>
            <consortium name="Lawrence Berkeley National Laboratory"/>
            <person name="Harder C.B."/>
            <person name="Miyauchi S."/>
            <person name="Viragh M."/>
            <person name="Kuo A."/>
            <person name="Thoen E."/>
            <person name="Andreopoulos B."/>
            <person name="Lu D."/>
            <person name="Skrede I."/>
            <person name="Drula E."/>
            <person name="Henrissat B."/>
            <person name="Morin E."/>
            <person name="Kohler A."/>
            <person name="Barry K."/>
            <person name="LaButti K."/>
            <person name="Morin E."/>
            <person name="Salamov A."/>
            <person name="Lipzen A."/>
            <person name="Mereny Z."/>
            <person name="Hegedus B."/>
            <person name="Baldrian P."/>
            <person name="Stursova M."/>
            <person name="Weitz H."/>
            <person name="Taylor A."/>
            <person name="Grigoriev I.V."/>
            <person name="Nagy L.G."/>
            <person name="Martin F."/>
            <person name="Kauserud H."/>
        </authorList>
    </citation>
    <scope>NUCLEOTIDE SEQUENCE</scope>
    <source>
        <strain evidence="2">CBHHK002</strain>
    </source>
</reference>
<name>A0AAD6YYV3_9AGAR</name>
<dbReference type="EMBL" id="JARIHO010000123">
    <property type="protein sequence ID" value="KAJ7301969.1"/>
    <property type="molecule type" value="Genomic_DNA"/>
</dbReference>
<proteinExistence type="predicted"/>
<protein>
    <submittedName>
        <fullName evidence="2">Uncharacterized protein</fullName>
    </submittedName>
</protein>